<dbReference type="PANTHER" id="PTHR33645">
    <property type="entry name" value="AMINOPEPTIDASE (DUF3754)"/>
    <property type="match status" value="1"/>
</dbReference>
<dbReference type="AlphaFoldDB" id="A0A4V3WNF4"/>
<keyword evidence="2" id="KW-1185">Reference proteome</keyword>
<accession>A0A4V3WNF4</accession>
<evidence type="ECO:0000313" key="1">
    <source>
        <dbReference type="EMBL" id="THG12277.1"/>
    </source>
</evidence>
<reference evidence="1 2" key="1">
    <citation type="journal article" date="2018" name="Proc. Natl. Acad. Sci. U.S.A.">
        <title>Draft genome sequence of Camellia sinensis var. sinensis provides insights into the evolution of the tea genome and tea quality.</title>
        <authorList>
            <person name="Wei C."/>
            <person name="Yang H."/>
            <person name="Wang S."/>
            <person name="Zhao J."/>
            <person name="Liu C."/>
            <person name="Gao L."/>
            <person name="Xia E."/>
            <person name="Lu Y."/>
            <person name="Tai Y."/>
            <person name="She G."/>
            <person name="Sun J."/>
            <person name="Cao H."/>
            <person name="Tong W."/>
            <person name="Gao Q."/>
            <person name="Li Y."/>
            <person name="Deng W."/>
            <person name="Jiang X."/>
            <person name="Wang W."/>
            <person name="Chen Q."/>
            <person name="Zhang S."/>
            <person name="Li H."/>
            <person name="Wu J."/>
            <person name="Wang P."/>
            <person name="Li P."/>
            <person name="Shi C."/>
            <person name="Zheng F."/>
            <person name="Jian J."/>
            <person name="Huang B."/>
            <person name="Shan D."/>
            <person name="Shi M."/>
            <person name="Fang C."/>
            <person name="Yue Y."/>
            <person name="Li F."/>
            <person name="Li D."/>
            <person name="Wei S."/>
            <person name="Han B."/>
            <person name="Jiang C."/>
            <person name="Yin Y."/>
            <person name="Xia T."/>
            <person name="Zhang Z."/>
            <person name="Bennetzen J.L."/>
            <person name="Zhao S."/>
            <person name="Wan X."/>
        </authorList>
    </citation>
    <scope>NUCLEOTIDE SEQUENCE [LARGE SCALE GENOMIC DNA]</scope>
    <source>
        <strain evidence="2">cv. Shuchazao</strain>
        <tissue evidence="1">Leaf</tissue>
    </source>
</reference>
<name>A0A4V3WNF4_CAMSN</name>
<proteinExistence type="predicted"/>
<sequence length="206" mass="23663">MPLQYVIFCLGIGIDRTTNYFFVEKVDMLIERLWALLLRKTRLERVLFSKSNARRKKDLKKDDEFISEADLIADSLCFGVFAFQSKQYKSIYNLILNWHGVLKKDHQAIDIILAEIDIYELFAFKHCKGRKDQSNGVSNLENVKCKLLHWEGTNLVVVEGQIASRDSKSKDSIGRYYCVSLKHANEIIGTTTEELVLKAKQSAIAP</sequence>
<protein>
    <submittedName>
        <fullName evidence="1">Uncharacterized protein</fullName>
    </submittedName>
</protein>
<dbReference type="Proteomes" id="UP000306102">
    <property type="component" value="Unassembled WGS sequence"/>
</dbReference>
<comment type="caution">
    <text evidence="1">The sequence shown here is derived from an EMBL/GenBank/DDBJ whole genome shotgun (WGS) entry which is preliminary data.</text>
</comment>
<gene>
    <name evidence="1" type="ORF">TEA_001464</name>
</gene>
<evidence type="ECO:0000313" key="2">
    <source>
        <dbReference type="Proteomes" id="UP000306102"/>
    </source>
</evidence>
<organism evidence="1 2">
    <name type="scientific">Camellia sinensis var. sinensis</name>
    <name type="common">China tea</name>
    <dbReference type="NCBI Taxonomy" id="542762"/>
    <lineage>
        <taxon>Eukaryota</taxon>
        <taxon>Viridiplantae</taxon>
        <taxon>Streptophyta</taxon>
        <taxon>Embryophyta</taxon>
        <taxon>Tracheophyta</taxon>
        <taxon>Spermatophyta</taxon>
        <taxon>Magnoliopsida</taxon>
        <taxon>eudicotyledons</taxon>
        <taxon>Gunneridae</taxon>
        <taxon>Pentapetalae</taxon>
        <taxon>asterids</taxon>
        <taxon>Ericales</taxon>
        <taxon>Theaceae</taxon>
        <taxon>Camellia</taxon>
    </lineage>
</organism>
<dbReference type="EMBL" id="SDRB02006609">
    <property type="protein sequence ID" value="THG12277.1"/>
    <property type="molecule type" value="Genomic_DNA"/>
</dbReference>
<dbReference type="PANTHER" id="PTHR33645:SF11">
    <property type="entry name" value="AMINOPEPTIDASE (DUF3754)"/>
    <property type="match status" value="1"/>
</dbReference>